<dbReference type="PANTHER" id="PTHR39473">
    <property type="match status" value="1"/>
</dbReference>
<sequence>MNRPLTESVRSVLEQISDMLRTLTDEQYTRKLPVLSGASLGEHVRHVVEFFLELEQGYFIGYVNYDARRRDRTIEQNREKAIGILGQVAGGLARDNRPLLLEITPDTAGNHCRIATNYEREVAYNLEHTVHHMALIKIGAGAVAAPELPEAFGVAGSTLRYRQSLCAQ</sequence>
<evidence type="ECO:0000313" key="2">
    <source>
        <dbReference type="Proteomes" id="UP000198901"/>
    </source>
</evidence>
<dbReference type="PANTHER" id="PTHR39473:SF1">
    <property type="entry name" value="DINB-LIKE DOMAIN-CONTAINING PROTEIN"/>
    <property type="match status" value="1"/>
</dbReference>
<dbReference type="STRING" id="563176.SAMN04488090_0960"/>
<reference evidence="1 2" key="1">
    <citation type="submission" date="2016-10" db="EMBL/GenBank/DDBJ databases">
        <authorList>
            <person name="de Groot N.N."/>
        </authorList>
    </citation>
    <scope>NUCLEOTIDE SEQUENCE [LARGE SCALE GENOMIC DNA]</scope>
    <source>
        <strain evidence="1 2">DSM 21668</strain>
    </source>
</reference>
<dbReference type="Proteomes" id="UP000198901">
    <property type="component" value="Unassembled WGS sequence"/>
</dbReference>
<organism evidence="1 2">
    <name type="scientific">Siphonobacter aquaeclarae</name>
    <dbReference type="NCBI Taxonomy" id="563176"/>
    <lineage>
        <taxon>Bacteria</taxon>
        <taxon>Pseudomonadati</taxon>
        <taxon>Bacteroidota</taxon>
        <taxon>Cytophagia</taxon>
        <taxon>Cytophagales</taxon>
        <taxon>Cytophagaceae</taxon>
        <taxon>Siphonobacter</taxon>
    </lineage>
</organism>
<keyword evidence="2" id="KW-1185">Reference proteome</keyword>
<name>A0A1G9KCV7_9BACT</name>
<accession>A0A1G9KCV7</accession>
<evidence type="ECO:0008006" key="3">
    <source>
        <dbReference type="Google" id="ProtNLM"/>
    </source>
</evidence>
<dbReference type="RefSeq" id="WP_093198502.1">
    <property type="nucleotide sequence ID" value="NZ_FNGS01000002.1"/>
</dbReference>
<gene>
    <name evidence="1" type="ORF">SAMN04488090_0960</name>
</gene>
<evidence type="ECO:0000313" key="1">
    <source>
        <dbReference type="EMBL" id="SDL47143.1"/>
    </source>
</evidence>
<dbReference type="EMBL" id="FNGS01000002">
    <property type="protein sequence ID" value="SDL47143.1"/>
    <property type="molecule type" value="Genomic_DNA"/>
</dbReference>
<protein>
    <recommendedName>
        <fullName evidence="3">DinB family protein</fullName>
    </recommendedName>
</protein>
<dbReference type="OrthoDB" id="1162179at2"/>
<proteinExistence type="predicted"/>
<dbReference type="AlphaFoldDB" id="A0A1G9KCV7"/>
<dbReference type="SUPFAM" id="SSF109854">
    <property type="entry name" value="DinB/YfiT-like putative metalloenzymes"/>
    <property type="match status" value="1"/>
</dbReference>
<dbReference type="InterPro" id="IPR034660">
    <property type="entry name" value="DinB/YfiT-like"/>
</dbReference>